<dbReference type="PANTHER" id="PTHR38471">
    <property type="entry name" value="FOUR HELIX BUNDLE PROTEIN"/>
    <property type="match status" value="1"/>
</dbReference>
<dbReference type="RefSeq" id="WP_144886166.1">
    <property type="nucleotide sequence ID" value="NZ_VLLE01000003.1"/>
</dbReference>
<evidence type="ECO:0000313" key="1">
    <source>
        <dbReference type="EMBL" id="TWI83884.1"/>
    </source>
</evidence>
<evidence type="ECO:0000313" key="2">
    <source>
        <dbReference type="Proteomes" id="UP000316167"/>
    </source>
</evidence>
<dbReference type="Pfam" id="PF05635">
    <property type="entry name" value="23S_rRNA_IVP"/>
    <property type="match status" value="1"/>
</dbReference>
<dbReference type="NCBIfam" id="TIGR02436">
    <property type="entry name" value="four helix bundle protein"/>
    <property type="match status" value="1"/>
</dbReference>
<dbReference type="SUPFAM" id="SSF158446">
    <property type="entry name" value="IVS-encoded protein-like"/>
    <property type="match status" value="1"/>
</dbReference>
<proteinExistence type="predicted"/>
<sequence length="118" mass="13405">MAFKFENLKVWQLSLELTDEIDLLVKDFPAYELYSLSSQMRRAGNSVSLNIVEGSTGLSNAEFKRFLSIANRSALEVVGCLYLAKRRGYVKDELFSKLYSQIESLVKMIQALINSLND</sequence>
<dbReference type="AlphaFoldDB" id="A0A562SS89"/>
<protein>
    <submittedName>
        <fullName evidence="1">Four helix bundle protein</fullName>
    </submittedName>
</protein>
<reference evidence="1 2" key="1">
    <citation type="journal article" date="2015" name="Stand. Genomic Sci.">
        <title>Genomic Encyclopedia of Bacterial and Archaeal Type Strains, Phase III: the genomes of soil and plant-associated and newly described type strains.</title>
        <authorList>
            <person name="Whitman W.B."/>
            <person name="Woyke T."/>
            <person name="Klenk H.P."/>
            <person name="Zhou Y."/>
            <person name="Lilburn T.G."/>
            <person name="Beck B.J."/>
            <person name="De Vos P."/>
            <person name="Vandamme P."/>
            <person name="Eisen J.A."/>
            <person name="Garrity G."/>
            <person name="Hugenholtz P."/>
            <person name="Kyrpides N.C."/>
        </authorList>
    </citation>
    <scope>NUCLEOTIDE SEQUENCE [LARGE SCALE GENOMIC DNA]</scope>
    <source>
        <strain evidence="1 2">CGMCC 1.7271</strain>
    </source>
</reference>
<dbReference type="EMBL" id="VLLE01000003">
    <property type="protein sequence ID" value="TWI83884.1"/>
    <property type="molecule type" value="Genomic_DNA"/>
</dbReference>
<comment type="caution">
    <text evidence="1">The sequence shown here is derived from an EMBL/GenBank/DDBJ whole genome shotgun (WGS) entry which is preliminary data.</text>
</comment>
<organism evidence="1 2">
    <name type="scientific">Lacibacter cauensis</name>
    <dbReference type="NCBI Taxonomy" id="510947"/>
    <lineage>
        <taxon>Bacteria</taxon>
        <taxon>Pseudomonadati</taxon>
        <taxon>Bacteroidota</taxon>
        <taxon>Chitinophagia</taxon>
        <taxon>Chitinophagales</taxon>
        <taxon>Chitinophagaceae</taxon>
        <taxon>Lacibacter</taxon>
    </lineage>
</organism>
<dbReference type="OrthoDB" id="9811959at2"/>
<dbReference type="Gene3D" id="1.20.1440.60">
    <property type="entry name" value="23S rRNA-intervening sequence"/>
    <property type="match status" value="1"/>
</dbReference>
<dbReference type="InterPro" id="IPR036583">
    <property type="entry name" value="23S_rRNA_IVS_sf"/>
</dbReference>
<dbReference type="InterPro" id="IPR012657">
    <property type="entry name" value="23S_rRNA-intervening_sequence"/>
</dbReference>
<gene>
    <name evidence="1" type="ORF">IQ13_2003</name>
</gene>
<dbReference type="PANTHER" id="PTHR38471:SF2">
    <property type="entry name" value="FOUR HELIX BUNDLE PROTEIN"/>
    <property type="match status" value="1"/>
</dbReference>
<name>A0A562SS89_9BACT</name>
<accession>A0A562SS89</accession>
<dbReference type="CDD" id="cd16377">
    <property type="entry name" value="23S_rRNA_IVP_like"/>
    <property type="match status" value="1"/>
</dbReference>
<dbReference type="Proteomes" id="UP000316167">
    <property type="component" value="Unassembled WGS sequence"/>
</dbReference>
<keyword evidence="2" id="KW-1185">Reference proteome</keyword>